<comment type="caution">
    <text evidence="1">The sequence shown here is derived from an EMBL/GenBank/DDBJ whole genome shotgun (WGS) entry which is preliminary data.</text>
</comment>
<dbReference type="Proteomes" id="UP001057402">
    <property type="component" value="Chromosome 6"/>
</dbReference>
<evidence type="ECO:0000313" key="1">
    <source>
        <dbReference type="EMBL" id="KAI4366339.1"/>
    </source>
</evidence>
<sequence>MGKGKSTKKFIDKKKAATFQLMPRDSEDPSFVDPSDRVFVRVDGNHYFDADSIFADAPEEDGDDVEGRTGEGAPRGLEESVRKEIIELGLPDDGYNYLIHLREIKNTGGGSSFFHNHKARLDLVPKDVKAYDASRVHVARTGEDVNDGAIYSVSSSTVNVRMQKAYDPEVAALLDDSDLSRFASDDGELEEDFVVQANCAEDEDGEVCGKLERVKMSDQNRSDSNDATEKTQGGVQEMAMSHLEGHYSDDDHDPSRVRRLVDEQFDMLERQEYGSEDDVDEYGGYFGEDDETLAEKLKHAFNGNIEEELENEDGYKAPAESAVDVVRRCIEYAEQYEKENEQEDKEVVLVEESSDGSEVWDCETIITTYSNLDNHPGKIEVPEATRKKKLATFASGVVANSPNFIALKGRGKLPVDYLPRSSKPSVEKAKGERISQKVQHKHKPHGQESKEEKKERKAAVKEERREARRTKKEMKGLYKCEAQRAQRVAATTGPSSIPLA</sequence>
<reference evidence="2" key="1">
    <citation type="journal article" date="2023" name="Front. Plant Sci.">
        <title>Chromosomal-level genome assembly of Melastoma candidum provides insights into trichome evolution.</title>
        <authorList>
            <person name="Zhong Y."/>
            <person name="Wu W."/>
            <person name="Sun C."/>
            <person name="Zou P."/>
            <person name="Liu Y."/>
            <person name="Dai S."/>
            <person name="Zhou R."/>
        </authorList>
    </citation>
    <scope>NUCLEOTIDE SEQUENCE [LARGE SCALE GENOMIC DNA]</scope>
</reference>
<dbReference type="EMBL" id="CM042885">
    <property type="protein sequence ID" value="KAI4366339.1"/>
    <property type="molecule type" value="Genomic_DNA"/>
</dbReference>
<gene>
    <name evidence="1" type="ORF">MLD38_022226</name>
</gene>
<protein>
    <submittedName>
        <fullName evidence="1">Uncharacterized protein</fullName>
    </submittedName>
</protein>
<keyword evidence="2" id="KW-1185">Reference proteome</keyword>
<evidence type="ECO:0000313" key="2">
    <source>
        <dbReference type="Proteomes" id="UP001057402"/>
    </source>
</evidence>
<organism evidence="1 2">
    <name type="scientific">Melastoma candidum</name>
    <dbReference type="NCBI Taxonomy" id="119954"/>
    <lineage>
        <taxon>Eukaryota</taxon>
        <taxon>Viridiplantae</taxon>
        <taxon>Streptophyta</taxon>
        <taxon>Embryophyta</taxon>
        <taxon>Tracheophyta</taxon>
        <taxon>Spermatophyta</taxon>
        <taxon>Magnoliopsida</taxon>
        <taxon>eudicotyledons</taxon>
        <taxon>Gunneridae</taxon>
        <taxon>Pentapetalae</taxon>
        <taxon>rosids</taxon>
        <taxon>malvids</taxon>
        <taxon>Myrtales</taxon>
        <taxon>Melastomataceae</taxon>
        <taxon>Melastomatoideae</taxon>
        <taxon>Melastomateae</taxon>
        <taxon>Melastoma</taxon>
    </lineage>
</organism>
<proteinExistence type="predicted"/>
<name>A0ACB9QJT1_9MYRT</name>
<accession>A0ACB9QJT1</accession>